<feature type="transmembrane region" description="Helical" evidence="1">
    <location>
        <begin position="49"/>
        <end position="71"/>
    </location>
</feature>
<keyword evidence="3" id="KW-1185">Reference proteome</keyword>
<dbReference type="RefSeq" id="WP_306984789.1">
    <property type="nucleotide sequence ID" value="NZ_JAUSUA010000006.1"/>
</dbReference>
<organism evidence="2 3">
    <name type="scientific">Alkalicoccobacillus murimartini</name>
    <dbReference type="NCBI Taxonomy" id="171685"/>
    <lineage>
        <taxon>Bacteria</taxon>
        <taxon>Bacillati</taxon>
        <taxon>Bacillota</taxon>
        <taxon>Bacilli</taxon>
        <taxon>Bacillales</taxon>
        <taxon>Bacillaceae</taxon>
        <taxon>Alkalicoccobacillus</taxon>
    </lineage>
</organism>
<reference evidence="2 3" key="1">
    <citation type="submission" date="2023-07" db="EMBL/GenBank/DDBJ databases">
        <title>Genomic Encyclopedia of Type Strains, Phase IV (KMG-IV): sequencing the most valuable type-strain genomes for metagenomic binning, comparative biology and taxonomic classification.</title>
        <authorList>
            <person name="Goeker M."/>
        </authorList>
    </citation>
    <scope>NUCLEOTIDE SEQUENCE [LARGE SCALE GENOMIC DNA]</scope>
    <source>
        <strain evidence="2 3">DSM 19154</strain>
    </source>
</reference>
<evidence type="ECO:0008006" key="4">
    <source>
        <dbReference type="Google" id="ProtNLM"/>
    </source>
</evidence>
<protein>
    <recommendedName>
        <fullName evidence="4">DUF4321 domain-containing protein</fullName>
    </recommendedName>
</protein>
<keyword evidence="1" id="KW-0812">Transmembrane</keyword>
<keyword evidence="1" id="KW-0472">Membrane</keyword>
<feature type="transmembrane region" description="Helical" evidence="1">
    <location>
        <begin position="9"/>
        <end position="29"/>
    </location>
</feature>
<name>A0ABT9YL38_9BACI</name>
<evidence type="ECO:0000256" key="1">
    <source>
        <dbReference type="SAM" id="Phobius"/>
    </source>
</evidence>
<comment type="caution">
    <text evidence="2">The sequence shown here is derived from an EMBL/GenBank/DDBJ whole genome shotgun (WGS) entry which is preliminary data.</text>
</comment>
<evidence type="ECO:0000313" key="3">
    <source>
        <dbReference type="Proteomes" id="UP001225034"/>
    </source>
</evidence>
<keyword evidence="1" id="KW-1133">Transmembrane helix</keyword>
<dbReference type="EMBL" id="JAUSUA010000006">
    <property type="protein sequence ID" value="MDQ0208597.1"/>
    <property type="molecule type" value="Genomic_DNA"/>
</dbReference>
<gene>
    <name evidence="2" type="ORF">J2S05_003409</name>
</gene>
<proteinExistence type="predicted"/>
<accession>A0ABT9YL38</accession>
<sequence>MNWGSILKFGLLGFFVGVGISLFIPTVFIDNVQSDPYISVLDHYPVGKVILNIVRYGVIGSFTFICFTLAYQLRKK</sequence>
<evidence type="ECO:0000313" key="2">
    <source>
        <dbReference type="EMBL" id="MDQ0208597.1"/>
    </source>
</evidence>
<dbReference type="Proteomes" id="UP001225034">
    <property type="component" value="Unassembled WGS sequence"/>
</dbReference>